<dbReference type="Proteomes" id="UP000076532">
    <property type="component" value="Unassembled WGS sequence"/>
</dbReference>
<feature type="compositionally biased region" description="Polar residues" evidence="1">
    <location>
        <begin position="1"/>
        <end position="10"/>
    </location>
</feature>
<feature type="compositionally biased region" description="Basic and acidic residues" evidence="1">
    <location>
        <begin position="246"/>
        <end position="260"/>
    </location>
</feature>
<feature type="compositionally biased region" description="Polar residues" evidence="1">
    <location>
        <begin position="267"/>
        <end position="281"/>
    </location>
</feature>
<feature type="region of interest" description="Disordered" evidence="1">
    <location>
        <begin position="181"/>
        <end position="200"/>
    </location>
</feature>
<feature type="region of interest" description="Disordered" evidence="1">
    <location>
        <begin position="1"/>
        <end position="85"/>
    </location>
</feature>
<evidence type="ECO:0000256" key="1">
    <source>
        <dbReference type="SAM" id="MobiDB-lite"/>
    </source>
</evidence>
<dbReference type="EMBL" id="KV417609">
    <property type="protein sequence ID" value="KZP15003.1"/>
    <property type="molecule type" value="Genomic_DNA"/>
</dbReference>
<organism evidence="2 3">
    <name type="scientific">Athelia psychrophila</name>
    <dbReference type="NCBI Taxonomy" id="1759441"/>
    <lineage>
        <taxon>Eukaryota</taxon>
        <taxon>Fungi</taxon>
        <taxon>Dikarya</taxon>
        <taxon>Basidiomycota</taxon>
        <taxon>Agaricomycotina</taxon>
        <taxon>Agaricomycetes</taxon>
        <taxon>Agaricomycetidae</taxon>
        <taxon>Atheliales</taxon>
        <taxon>Atheliaceae</taxon>
        <taxon>Athelia</taxon>
    </lineage>
</organism>
<gene>
    <name evidence="2" type="ORF">FIBSPDRAFT_979062</name>
</gene>
<evidence type="ECO:0000313" key="3">
    <source>
        <dbReference type="Proteomes" id="UP000076532"/>
    </source>
</evidence>
<proteinExistence type="predicted"/>
<dbReference type="AlphaFoldDB" id="A0A166DRN2"/>
<sequence>MYTPQNITSDRCTRQKRRSNSQRTHYKSSQHKEQYKPNNQTEAKPAQGKTGQRKGQHNPKTAGHKARPRNIQASVANPTYEGKTVTTIGRDERVHSTSHAELSATAVIPSKAVSVVVNQTTVRNQPPKYFQMYTAQDSRSKSTKYQTSVDQVHGYPSQPINDTTQGKYHSSLGQVQLSAVHNHGKHPASQSQAQSTVTGGLQAGVGRKISARSTQGRAGRAGRARQGRSGQGSRAGQGRAGKGRAGRAEHAEHGRAEQRRAGQAGRSTQSTEGQSSRAGNG</sequence>
<feature type="compositionally biased region" description="Basic residues" evidence="1">
    <location>
        <begin position="14"/>
        <end position="29"/>
    </location>
</feature>
<keyword evidence="3" id="KW-1185">Reference proteome</keyword>
<reference evidence="2 3" key="1">
    <citation type="journal article" date="2016" name="Mol. Biol. Evol.">
        <title>Comparative Genomics of Early-Diverging Mushroom-Forming Fungi Provides Insights into the Origins of Lignocellulose Decay Capabilities.</title>
        <authorList>
            <person name="Nagy L.G."/>
            <person name="Riley R."/>
            <person name="Tritt A."/>
            <person name="Adam C."/>
            <person name="Daum C."/>
            <person name="Floudas D."/>
            <person name="Sun H."/>
            <person name="Yadav J.S."/>
            <person name="Pangilinan J."/>
            <person name="Larsson K.H."/>
            <person name="Matsuura K."/>
            <person name="Barry K."/>
            <person name="Labutti K."/>
            <person name="Kuo R."/>
            <person name="Ohm R.A."/>
            <person name="Bhattacharya S.S."/>
            <person name="Shirouzu T."/>
            <person name="Yoshinaga Y."/>
            <person name="Martin F.M."/>
            <person name="Grigoriev I.V."/>
            <person name="Hibbett D.S."/>
        </authorList>
    </citation>
    <scope>NUCLEOTIDE SEQUENCE [LARGE SCALE GENOMIC DNA]</scope>
    <source>
        <strain evidence="2 3">CBS 109695</strain>
    </source>
</reference>
<feature type="compositionally biased region" description="Basic residues" evidence="1">
    <location>
        <begin position="51"/>
        <end position="68"/>
    </location>
</feature>
<protein>
    <submittedName>
        <fullName evidence="2">Uncharacterized protein</fullName>
    </submittedName>
</protein>
<name>A0A166DRN2_9AGAM</name>
<feature type="compositionally biased region" description="Gly residues" evidence="1">
    <location>
        <begin position="229"/>
        <end position="240"/>
    </location>
</feature>
<feature type="region of interest" description="Disordered" evidence="1">
    <location>
        <begin position="206"/>
        <end position="281"/>
    </location>
</feature>
<accession>A0A166DRN2</accession>
<feature type="compositionally biased region" description="Polar residues" evidence="1">
    <location>
        <begin position="188"/>
        <end position="199"/>
    </location>
</feature>
<evidence type="ECO:0000313" key="2">
    <source>
        <dbReference type="EMBL" id="KZP15003.1"/>
    </source>
</evidence>